<feature type="compositionally biased region" description="Acidic residues" evidence="1">
    <location>
        <begin position="1"/>
        <end position="41"/>
    </location>
</feature>
<evidence type="ECO:0000256" key="1">
    <source>
        <dbReference type="SAM" id="MobiDB-lite"/>
    </source>
</evidence>
<dbReference type="Proteomes" id="UP000524451">
    <property type="component" value="Unassembled WGS sequence"/>
</dbReference>
<evidence type="ECO:0000313" key="4">
    <source>
        <dbReference type="Proteomes" id="UP000524451"/>
    </source>
</evidence>
<accession>A0A7L3Q9Q1</accession>
<comment type="caution">
    <text evidence="3">The sequence shown here is derived from an EMBL/GenBank/DDBJ whole genome shotgun (WGS) entry which is preliminary data.</text>
</comment>
<dbReference type="Gene3D" id="3.40.800.20">
    <property type="entry name" value="Histone deacetylase domain"/>
    <property type="match status" value="1"/>
</dbReference>
<gene>
    <name evidence="3" type="primary">Hdac6_1</name>
    <name evidence="3" type="ORF">CETCET_R16422</name>
</gene>
<protein>
    <submittedName>
        <fullName evidence="3">HDAC6 deacetylase</fullName>
    </submittedName>
</protein>
<feature type="compositionally biased region" description="Pro residues" evidence="1">
    <location>
        <begin position="46"/>
        <end position="55"/>
    </location>
</feature>
<dbReference type="SUPFAM" id="SSF52768">
    <property type="entry name" value="Arginase/deacetylase"/>
    <property type="match status" value="1"/>
</dbReference>
<sequence length="181" mass="19890">EEEEEEAEEEAEEEEEEAEEEAEAEAGVEEEDEEDEEELEGDGNPPETPPEPPPRSRVGLVYDPRMEEHRNTWDSQHPESPQRLSRVLQRLQELGLAQRCLPVPPKPATPRQLRACHTRAHVRALSRTPALSPRELRALSQRYNSVYLCGQSFTCARLAAGGACAAVGAVLGGQVGTGDAG</sequence>
<dbReference type="GO" id="GO:0000118">
    <property type="term" value="C:histone deacetylase complex"/>
    <property type="evidence" value="ECO:0007669"/>
    <property type="project" value="TreeGrafter"/>
</dbReference>
<evidence type="ECO:0000313" key="3">
    <source>
        <dbReference type="EMBL" id="NXU98540.1"/>
    </source>
</evidence>
<dbReference type="GO" id="GO:0004407">
    <property type="term" value="F:histone deacetylase activity"/>
    <property type="evidence" value="ECO:0007669"/>
    <property type="project" value="TreeGrafter"/>
</dbReference>
<keyword evidence="4" id="KW-1185">Reference proteome</keyword>
<name>A0A7L3Q9Q1_9SYLV</name>
<feature type="non-terminal residue" evidence="3">
    <location>
        <position position="1"/>
    </location>
</feature>
<dbReference type="EMBL" id="VZUI01028540">
    <property type="protein sequence ID" value="NXU98540.1"/>
    <property type="molecule type" value="Genomic_DNA"/>
</dbReference>
<proteinExistence type="predicted"/>
<dbReference type="Pfam" id="PF00850">
    <property type="entry name" value="Hist_deacetyl"/>
    <property type="match status" value="1"/>
</dbReference>
<dbReference type="AlphaFoldDB" id="A0A7L3Q9Q1"/>
<feature type="region of interest" description="Disordered" evidence="1">
    <location>
        <begin position="1"/>
        <end position="60"/>
    </location>
</feature>
<feature type="non-terminal residue" evidence="3">
    <location>
        <position position="181"/>
    </location>
</feature>
<feature type="domain" description="Histone deacetylase" evidence="2">
    <location>
        <begin position="77"/>
        <end position="175"/>
    </location>
</feature>
<dbReference type="PANTHER" id="PTHR10625:SF21">
    <property type="entry name" value="HISTONE DEACETYLASE 6"/>
    <property type="match status" value="1"/>
</dbReference>
<organism evidence="3 4">
    <name type="scientific">Cettia cetti</name>
    <dbReference type="NCBI Taxonomy" id="68486"/>
    <lineage>
        <taxon>Eukaryota</taxon>
        <taxon>Metazoa</taxon>
        <taxon>Chordata</taxon>
        <taxon>Craniata</taxon>
        <taxon>Vertebrata</taxon>
        <taxon>Euteleostomi</taxon>
        <taxon>Archelosauria</taxon>
        <taxon>Archosauria</taxon>
        <taxon>Dinosauria</taxon>
        <taxon>Saurischia</taxon>
        <taxon>Theropoda</taxon>
        <taxon>Coelurosauria</taxon>
        <taxon>Aves</taxon>
        <taxon>Neognathae</taxon>
        <taxon>Neoaves</taxon>
        <taxon>Telluraves</taxon>
        <taxon>Australaves</taxon>
        <taxon>Passeriformes</taxon>
        <taxon>Sylvioidea</taxon>
        <taxon>Sylviidae</taxon>
        <taxon>Acrocephalinae</taxon>
        <taxon>Cettia</taxon>
    </lineage>
</organism>
<dbReference type="GO" id="GO:0040029">
    <property type="term" value="P:epigenetic regulation of gene expression"/>
    <property type="evidence" value="ECO:0007669"/>
    <property type="project" value="TreeGrafter"/>
</dbReference>
<dbReference type="PANTHER" id="PTHR10625">
    <property type="entry name" value="HISTONE DEACETYLASE HDAC1-RELATED"/>
    <property type="match status" value="1"/>
</dbReference>
<reference evidence="3 4" key="1">
    <citation type="submission" date="2019-09" db="EMBL/GenBank/DDBJ databases">
        <title>Bird 10,000 Genomes (B10K) Project - Family phase.</title>
        <authorList>
            <person name="Zhang G."/>
        </authorList>
    </citation>
    <scope>NUCLEOTIDE SEQUENCE [LARGE SCALE GENOMIC DNA]</scope>
    <source>
        <strain evidence="3">OUT-0056</strain>
        <tissue evidence="3">Blood</tissue>
    </source>
</reference>
<evidence type="ECO:0000259" key="2">
    <source>
        <dbReference type="Pfam" id="PF00850"/>
    </source>
</evidence>
<dbReference type="InterPro" id="IPR023696">
    <property type="entry name" value="Ureohydrolase_dom_sf"/>
</dbReference>
<dbReference type="InterPro" id="IPR037138">
    <property type="entry name" value="His_deacetylse_dom_sf"/>
</dbReference>
<dbReference type="InterPro" id="IPR023801">
    <property type="entry name" value="His_deacetylse_dom"/>
</dbReference>